<dbReference type="Proteomes" id="UP001174909">
    <property type="component" value="Unassembled WGS sequence"/>
</dbReference>
<proteinExistence type="predicted"/>
<keyword evidence="2" id="KW-1185">Reference proteome</keyword>
<evidence type="ECO:0000313" key="2">
    <source>
        <dbReference type="Proteomes" id="UP001174909"/>
    </source>
</evidence>
<dbReference type="AlphaFoldDB" id="A0AA35X236"/>
<protein>
    <submittedName>
        <fullName evidence="1">Uncharacterized protein</fullName>
    </submittedName>
</protein>
<reference evidence="1" key="1">
    <citation type="submission" date="2023-03" db="EMBL/GenBank/DDBJ databases">
        <authorList>
            <person name="Steffen K."/>
            <person name="Cardenas P."/>
        </authorList>
    </citation>
    <scope>NUCLEOTIDE SEQUENCE</scope>
</reference>
<comment type="caution">
    <text evidence="1">The sequence shown here is derived from an EMBL/GenBank/DDBJ whole genome shotgun (WGS) entry which is preliminary data.</text>
</comment>
<gene>
    <name evidence="1" type="ORF">GBAR_LOCUS23579</name>
</gene>
<sequence>MEENKQLKAGMYSAGELHRTPTTSAKAEYFLRYTVVRDLVAQIQSPNPASVLGDVHPFLVESSTHFSHMVEKQCLSPGNAIPVPPFFDDEVEWKYNHHFLEALVKIS</sequence>
<organism evidence="1 2">
    <name type="scientific">Geodia barretti</name>
    <name type="common">Barrett's horny sponge</name>
    <dbReference type="NCBI Taxonomy" id="519541"/>
    <lineage>
        <taxon>Eukaryota</taxon>
        <taxon>Metazoa</taxon>
        <taxon>Porifera</taxon>
        <taxon>Demospongiae</taxon>
        <taxon>Heteroscleromorpha</taxon>
        <taxon>Tetractinellida</taxon>
        <taxon>Astrophorina</taxon>
        <taxon>Geodiidae</taxon>
        <taxon>Geodia</taxon>
    </lineage>
</organism>
<evidence type="ECO:0000313" key="1">
    <source>
        <dbReference type="EMBL" id="CAI8042488.1"/>
    </source>
</evidence>
<name>A0AA35X236_GEOBA</name>
<dbReference type="EMBL" id="CASHTH010003270">
    <property type="protein sequence ID" value="CAI8042488.1"/>
    <property type="molecule type" value="Genomic_DNA"/>
</dbReference>
<accession>A0AA35X236</accession>